<gene>
    <name evidence="2" type="ORF">SAMN02745138_03181</name>
</gene>
<feature type="signal peptide" evidence="1">
    <location>
        <begin position="1"/>
        <end position="21"/>
    </location>
</feature>
<feature type="chain" id="PRO_5038726915" description="DUF4367 domain-containing protein" evidence="1">
    <location>
        <begin position="22"/>
        <end position="302"/>
    </location>
</feature>
<name>A0A1M6ZAU6_9FIRM</name>
<evidence type="ECO:0008006" key="4">
    <source>
        <dbReference type="Google" id="ProtNLM"/>
    </source>
</evidence>
<proteinExistence type="predicted"/>
<evidence type="ECO:0000313" key="3">
    <source>
        <dbReference type="Proteomes" id="UP000183975"/>
    </source>
</evidence>
<keyword evidence="1" id="KW-0732">Signal</keyword>
<dbReference type="RefSeq" id="WP_072853395.1">
    <property type="nucleotide sequence ID" value="NZ_FRAH01000086.1"/>
</dbReference>
<evidence type="ECO:0000256" key="1">
    <source>
        <dbReference type="SAM" id="SignalP"/>
    </source>
</evidence>
<dbReference type="PROSITE" id="PS51257">
    <property type="entry name" value="PROKAR_LIPOPROTEIN"/>
    <property type="match status" value="1"/>
</dbReference>
<organism evidence="2 3">
    <name type="scientific">Anaerotignum lactatifermentans DSM 14214</name>
    <dbReference type="NCBI Taxonomy" id="1121323"/>
    <lineage>
        <taxon>Bacteria</taxon>
        <taxon>Bacillati</taxon>
        <taxon>Bacillota</taxon>
        <taxon>Clostridia</taxon>
        <taxon>Lachnospirales</taxon>
        <taxon>Anaerotignaceae</taxon>
        <taxon>Anaerotignum</taxon>
    </lineage>
</organism>
<sequence length="302" mass="33356">MKKMRNIFAAAMALVMAATMAGCTTQQAPETEQTNTAQTEEPNMRTVLQLGASRYEVSFRVPSDLAEYLSLTTFPEDTAAANILFTKGDQDGNIGRLVIYDAAEYDALKNENLPLETEILRDEENGVVLAYNGPQDSVFEPGTEEANLVQQYQNAAQDILGSLKLEKISGLPAEPNMDTVLQLGEQRYAISFSVPDNLVEYLSFEPYSEYDNAATIQFKKGDKVGNIGSIVLYTTSEYDDLKIQEVPLETEVLRDEEKGFVLAYAGMQDSVFEPGTEEADLVLQYHNALADVLKTIKVEKSA</sequence>
<dbReference type="AlphaFoldDB" id="A0A1M6ZAU6"/>
<dbReference type="Proteomes" id="UP000183975">
    <property type="component" value="Unassembled WGS sequence"/>
</dbReference>
<keyword evidence="3" id="KW-1185">Reference proteome</keyword>
<reference evidence="2 3" key="1">
    <citation type="submission" date="2016-11" db="EMBL/GenBank/DDBJ databases">
        <authorList>
            <person name="Jaros S."/>
            <person name="Januszkiewicz K."/>
            <person name="Wedrychowicz H."/>
        </authorList>
    </citation>
    <scope>NUCLEOTIDE SEQUENCE [LARGE SCALE GENOMIC DNA]</scope>
    <source>
        <strain evidence="2 3">DSM 14214</strain>
    </source>
</reference>
<dbReference type="OrthoDB" id="9885079at2"/>
<evidence type="ECO:0000313" key="2">
    <source>
        <dbReference type="EMBL" id="SHL27475.1"/>
    </source>
</evidence>
<accession>A0A1M6ZAU6</accession>
<dbReference type="EMBL" id="FRAH01000086">
    <property type="protein sequence ID" value="SHL27475.1"/>
    <property type="molecule type" value="Genomic_DNA"/>
</dbReference>
<protein>
    <recommendedName>
        <fullName evidence="4">DUF4367 domain-containing protein</fullName>
    </recommendedName>
</protein>